<dbReference type="RefSeq" id="WP_345211974.1">
    <property type="nucleotide sequence ID" value="NZ_BAABFT010000007.1"/>
</dbReference>
<gene>
    <name evidence="10" type="ORF">GCM10023149_30420</name>
</gene>
<feature type="domain" description="Mechanosensitive ion channel MscS C-terminal" evidence="9">
    <location>
        <begin position="756"/>
        <end position="839"/>
    </location>
</feature>
<dbReference type="InterPro" id="IPR023408">
    <property type="entry name" value="MscS_beta-dom_sf"/>
</dbReference>
<dbReference type="InterPro" id="IPR049278">
    <property type="entry name" value="MS_channel_C"/>
</dbReference>
<dbReference type="Pfam" id="PF21082">
    <property type="entry name" value="MS_channel_3rd"/>
    <property type="match status" value="1"/>
</dbReference>
<name>A0ABP8GMQ4_9SPHI</name>
<feature type="transmembrane region" description="Helical" evidence="7">
    <location>
        <begin position="638"/>
        <end position="660"/>
    </location>
</feature>
<proteinExistence type="inferred from homology"/>
<feature type="domain" description="Mechanosensitive ion channel MscS" evidence="8">
    <location>
        <begin position="682"/>
        <end position="748"/>
    </location>
</feature>
<accession>A0ABP8GMQ4</accession>
<protein>
    <recommendedName>
        <fullName evidence="12">Mechanosensitive ion channel-like protein</fullName>
    </recommendedName>
</protein>
<dbReference type="Gene3D" id="3.30.70.100">
    <property type="match status" value="1"/>
</dbReference>
<feature type="transmembrane region" description="Helical" evidence="7">
    <location>
        <begin position="596"/>
        <end position="617"/>
    </location>
</feature>
<dbReference type="InterPro" id="IPR052702">
    <property type="entry name" value="MscS-like_channel"/>
</dbReference>
<comment type="similarity">
    <text evidence="2">Belongs to the MscS (TC 1.A.23) family.</text>
</comment>
<dbReference type="InterPro" id="IPR006685">
    <property type="entry name" value="MscS_channel_2nd"/>
</dbReference>
<feature type="transmembrane region" description="Helical" evidence="7">
    <location>
        <begin position="355"/>
        <end position="375"/>
    </location>
</feature>
<keyword evidence="3" id="KW-1003">Cell membrane</keyword>
<evidence type="ECO:0008006" key="12">
    <source>
        <dbReference type="Google" id="ProtNLM"/>
    </source>
</evidence>
<dbReference type="SUPFAM" id="SSF50182">
    <property type="entry name" value="Sm-like ribonucleoproteins"/>
    <property type="match status" value="1"/>
</dbReference>
<dbReference type="Pfam" id="PF00924">
    <property type="entry name" value="MS_channel_2nd"/>
    <property type="match status" value="1"/>
</dbReference>
<feature type="transmembrane region" description="Helical" evidence="7">
    <location>
        <begin position="548"/>
        <end position="567"/>
    </location>
</feature>
<feature type="transmembrane region" description="Helical" evidence="7">
    <location>
        <begin position="499"/>
        <end position="527"/>
    </location>
</feature>
<sequence>MLYSFRLLIDIQAKPAIEPATWQCRIKVATSLQNYMNFTLHVRLICILCLLCGTTAIAQQVDSARPAVPDTSHGGTIVRMQALAKKMAKESTDDFATDKAAAVQTRLFAEMQKTMQKAGAYLKHGIDTSDAIRQLAAIDRNFIIASDGVLVNKGSAQTFRNLTASSKIITELLSKSNVLKNKFAAYHADLTTFRYQLDSLADDPQLFKLPNDSASIVKYFKHIVVVAHQLRPVDRSLRLASDNVQNIVDSISMNNLKLQTALEEIAVYQKQMAVHTFARDFDDIWGPRGSYRPFDEILAQAKAKGGLTLLFYVQNNAGLLTLLVLLIIASFVYIRSLKIIYIQNQLLTDDFEGQLVLRYPLFSALLIIISLMQFAFWSPPFILSVIFWTICCISLIILFKKFITRYWMNVWVIMVMLFLIATTDNLILQASRIERWLMMAIAIAGIITGTVVVWKGKRNELREKWIVISIGLMTFTELAAFTANLFGRYNLSKSLMIAGYLNVVVAILFLWVVRLINEGLFLAFNVYTRQDKRLFYINFDKVGKKIHPVFYILLVVGWGVLIGRNFAGFEYLAKPLSEFFNIDRTIGDYTFSINKLLLFISIMIASVIISKIVSFFASDNHLSADKDKDGGKAGLGSWVLLIRITILTLGLFLAIAAAGIPLDRITIVLGALGVGIGFGLQTLVNNLVSGLIIAFEKPVNVGDIVDVDGQGGTMKSIGFRSSVIATWDGADLVMPNGDLLNSHLVNWSLAGNRKRVSITIGIAYHSDLNKARELLTEILGNDDRIMKIPAPFVQYEQFGSSAIDVKIFFWARQLKDAGAIKSDLIVSINVLFNANGIAIPFPQQDIYLHNPGETDQ</sequence>
<evidence type="ECO:0000259" key="9">
    <source>
        <dbReference type="Pfam" id="PF21082"/>
    </source>
</evidence>
<evidence type="ECO:0000256" key="1">
    <source>
        <dbReference type="ARBA" id="ARBA00004651"/>
    </source>
</evidence>
<feature type="transmembrane region" description="Helical" evidence="7">
    <location>
        <begin position="317"/>
        <end position="334"/>
    </location>
</feature>
<dbReference type="SUPFAM" id="SSF82689">
    <property type="entry name" value="Mechanosensitive channel protein MscS (YggB), C-terminal domain"/>
    <property type="match status" value="1"/>
</dbReference>
<keyword evidence="6 7" id="KW-0472">Membrane</keyword>
<dbReference type="Gene3D" id="1.10.287.1260">
    <property type="match status" value="1"/>
</dbReference>
<keyword evidence="5 7" id="KW-1133">Transmembrane helix</keyword>
<keyword evidence="4 7" id="KW-0812">Transmembrane</keyword>
<evidence type="ECO:0000256" key="4">
    <source>
        <dbReference type="ARBA" id="ARBA00022692"/>
    </source>
</evidence>
<organism evidence="10 11">
    <name type="scientific">Mucilaginibacter gynuensis</name>
    <dbReference type="NCBI Taxonomy" id="1302236"/>
    <lineage>
        <taxon>Bacteria</taxon>
        <taxon>Pseudomonadati</taxon>
        <taxon>Bacteroidota</taxon>
        <taxon>Sphingobacteriia</taxon>
        <taxon>Sphingobacteriales</taxon>
        <taxon>Sphingobacteriaceae</taxon>
        <taxon>Mucilaginibacter</taxon>
    </lineage>
</organism>
<dbReference type="Proteomes" id="UP001500582">
    <property type="component" value="Unassembled WGS sequence"/>
</dbReference>
<dbReference type="Gene3D" id="2.30.30.60">
    <property type="match status" value="1"/>
</dbReference>
<evidence type="ECO:0000256" key="7">
    <source>
        <dbReference type="SAM" id="Phobius"/>
    </source>
</evidence>
<evidence type="ECO:0000313" key="11">
    <source>
        <dbReference type="Proteomes" id="UP001500582"/>
    </source>
</evidence>
<reference evidence="11" key="1">
    <citation type="journal article" date="2019" name="Int. J. Syst. Evol. Microbiol.">
        <title>The Global Catalogue of Microorganisms (GCM) 10K type strain sequencing project: providing services to taxonomists for standard genome sequencing and annotation.</title>
        <authorList>
            <consortium name="The Broad Institute Genomics Platform"/>
            <consortium name="The Broad Institute Genome Sequencing Center for Infectious Disease"/>
            <person name="Wu L."/>
            <person name="Ma J."/>
        </authorList>
    </citation>
    <scope>NUCLEOTIDE SEQUENCE [LARGE SCALE GENOMIC DNA]</scope>
    <source>
        <strain evidence="11">JCM 17705</strain>
    </source>
</reference>
<dbReference type="InterPro" id="IPR011066">
    <property type="entry name" value="MscS_channel_C_sf"/>
</dbReference>
<dbReference type="InterPro" id="IPR010920">
    <property type="entry name" value="LSM_dom_sf"/>
</dbReference>
<evidence type="ECO:0000256" key="2">
    <source>
        <dbReference type="ARBA" id="ARBA00008017"/>
    </source>
</evidence>
<dbReference type="PANTHER" id="PTHR30347:SF1">
    <property type="entry name" value="MECHANOSENSITIVE CHANNEL MSCK"/>
    <property type="match status" value="1"/>
</dbReference>
<evidence type="ECO:0000259" key="8">
    <source>
        <dbReference type="Pfam" id="PF00924"/>
    </source>
</evidence>
<dbReference type="SUPFAM" id="SSF82861">
    <property type="entry name" value="Mechanosensitive channel protein MscS (YggB), transmembrane region"/>
    <property type="match status" value="1"/>
</dbReference>
<comment type="subcellular location">
    <subcellularLocation>
        <location evidence="1">Cell membrane</location>
        <topology evidence="1">Multi-pass membrane protein</topology>
    </subcellularLocation>
</comment>
<feature type="transmembrane region" description="Helical" evidence="7">
    <location>
        <begin position="666"/>
        <end position="688"/>
    </location>
</feature>
<evidence type="ECO:0000256" key="3">
    <source>
        <dbReference type="ARBA" id="ARBA00022475"/>
    </source>
</evidence>
<feature type="transmembrane region" description="Helical" evidence="7">
    <location>
        <begin position="406"/>
        <end position="430"/>
    </location>
</feature>
<dbReference type="EMBL" id="BAABFT010000007">
    <property type="protein sequence ID" value="GAA4327161.1"/>
    <property type="molecule type" value="Genomic_DNA"/>
</dbReference>
<keyword evidence="11" id="KW-1185">Reference proteome</keyword>
<dbReference type="InterPro" id="IPR011014">
    <property type="entry name" value="MscS_channel_TM-2"/>
</dbReference>
<comment type="caution">
    <text evidence="10">The sequence shown here is derived from an EMBL/GenBank/DDBJ whole genome shotgun (WGS) entry which is preliminary data.</text>
</comment>
<feature type="transmembrane region" description="Helical" evidence="7">
    <location>
        <begin position="466"/>
        <end position="487"/>
    </location>
</feature>
<evidence type="ECO:0000256" key="6">
    <source>
        <dbReference type="ARBA" id="ARBA00023136"/>
    </source>
</evidence>
<feature type="transmembrane region" description="Helical" evidence="7">
    <location>
        <begin position="436"/>
        <end position="454"/>
    </location>
</feature>
<evidence type="ECO:0000256" key="5">
    <source>
        <dbReference type="ARBA" id="ARBA00022989"/>
    </source>
</evidence>
<feature type="transmembrane region" description="Helical" evidence="7">
    <location>
        <begin position="381"/>
        <end position="399"/>
    </location>
</feature>
<dbReference type="PANTHER" id="PTHR30347">
    <property type="entry name" value="POTASSIUM CHANNEL RELATED"/>
    <property type="match status" value="1"/>
</dbReference>
<evidence type="ECO:0000313" key="10">
    <source>
        <dbReference type="EMBL" id="GAA4327161.1"/>
    </source>
</evidence>